<organism evidence="1 2">
    <name type="scientific">Dibothriocephalus latus</name>
    <name type="common">Fish tapeworm</name>
    <name type="synonym">Diphyllobothrium latum</name>
    <dbReference type="NCBI Taxonomy" id="60516"/>
    <lineage>
        <taxon>Eukaryota</taxon>
        <taxon>Metazoa</taxon>
        <taxon>Spiralia</taxon>
        <taxon>Lophotrochozoa</taxon>
        <taxon>Platyhelminthes</taxon>
        <taxon>Cestoda</taxon>
        <taxon>Eucestoda</taxon>
        <taxon>Diphyllobothriidea</taxon>
        <taxon>Diphyllobothriidae</taxon>
        <taxon>Dibothriocephalus</taxon>
    </lineage>
</organism>
<accession>A0A3P6TPJ9</accession>
<dbReference type="Proteomes" id="UP000281553">
    <property type="component" value="Unassembled WGS sequence"/>
</dbReference>
<name>A0A3P6TPJ9_DIBLA</name>
<dbReference type="EMBL" id="UYRU01044610">
    <property type="protein sequence ID" value="VDK87187.1"/>
    <property type="molecule type" value="Genomic_DNA"/>
</dbReference>
<gene>
    <name evidence="1" type="ORF">DILT_LOCUS3978</name>
</gene>
<protein>
    <submittedName>
        <fullName evidence="1">Uncharacterized protein</fullName>
    </submittedName>
</protein>
<keyword evidence="2" id="KW-1185">Reference proteome</keyword>
<reference evidence="1 2" key="1">
    <citation type="submission" date="2018-11" db="EMBL/GenBank/DDBJ databases">
        <authorList>
            <consortium name="Pathogen Informatics"/>
        </authorList>
    </citation>
    <scope>NUCLEOTIDE SEQUENCE [LARGE SCALE GENOMIC DNA]</scope>
</reference>
<dbReference type="OrthoDB" id="6782675at2759"/>
<sequence length="246" mass="28359">MIRMILQDCHVRLRKYRQRMDEETAKCFEFMGENDTQLLQQMVAERAPDHKAKREAALEIKFLKLPRPNSSKDDKLVHNLSSKKLTEEQMEVLRHETSFNTADARPAKMVAAIEPILSQRESTDETKNLISHQVSSLLMAHRPRDALSKIERKALRELRVENDLVIVPADKGLSTVVLDRIDYIHKAETLLNDRQSYAPCKSNRMARVHETALARFCGLLKVHKEGALHPPPGQLYHSKALQPRDW</sequence>
<proteinExistence type="predicted"/>
<evidence type="ECO:0000313" key="2">
    <source>
        <dbReference type="Proteomes" id="UP000281553"/>
    </source>
</evidence>
<evidence type="ECO:0000313" key="1">
    <source>
        <dbReference type="EMBL" id="VDK87187.1"/>
    </source>
</evidence>
<dbReference type="AlphaFoldDB" id="A0A3P6TPJ9"/>